<dbReference type="InterPro" id="IPR004360">
    <property type="entry name" value="Glyas_Fos-R_dOase_dom"/>
</dbReference>
<organism evidence="3 4">
    <name type="scientific">Flavihumibacter petaseus NBRC 106054</name>
    <dbReference type="NCBI Taxonomy" id="1220578"/>
    <lineage>
        <taxon>Bacteria</taxon>
        <taxon>Pseudomonadati</taxon>
        <taxon>Bacteroidota</taxon>
        <taxon>Chitinophagia</taxon>
        <taxon>Chitinophagales</taxon>
        <taxon>Chitinophagaceae</taxon>
        <taxon>Flavihumibacter</taxon>
    </lineage>
</organism>
<dbReference type="InterPro" id="IPR037523">
    <property type="entry name" value="VOC_core"/>
</dbReference>
<dbReference type="InterPro" id="IPR050383">
    <property type="entry name" value="GlyoxalaseI/FosfomycinResist"/>
</dbReference>
<dbReference type="Proteomes" id="UP000033121">
    <property type="component" value="Unassembled WGS sequence"/>
</dbReference>
<feature type="chain" id="PRO_5002430228" description="VOC domain-containing protein" evidence="1">
    <location>
        <begin position="24"/>
        <end position="156"/>
    </location>
</feature>
<dbReference type="PANTHER" id="PTHR21366:SF22">
    <property type="entry name" value="VOC DOMAIN-CONTAINING PROTEIN"/>
    <property type="match status" value="1"/>
</dbReference>
<dbReference type="STRING" id="1220578.FPE01S_01_09730"/>
<feature type="domain" description="VOC" evidence="2">
    <location>
        <begin position="32"/>
        <end position="153"/>
    </location>
</feature>
<dbReference type="PROSITE" id="PS51819">
    <property type="entry name" value="VOC"/>
    <property type="match status" value="1"/>
</dbReference>
<accession>A0A0E9MXV9</accession>
<dbReference type="RefSeq" id="WP_245623944.1">
    <property type="nucleotide sequence ID" value="NZ_BBWV01000001.1"/>
</dbReference>
<evidence type="ECO:0000313" key="4">
    <source>
        <dbReference type="Proteomes" id="UP000033121"/>
    </source>
</evidence>
<evidence type="ECO:0000259" key="2">
    <source>
        <dbReference type="PROSITE" id="PS51819"/>
    </source>
</evidence>
<proteinExistence type="predicted"/>
<reference evidence="3 4" key="1">
    <citation type="submission" date="2015-04" db="EMBL/GenBank/DDBJ databases">
        <title>Whole genome shotgun sequence of Flavihumibacter petaseus NBRC 106054.</title>
        <authorList>
            <person name="Miyazawa S."/>
            <person name="Hosoyama A."/>
            <person name="Hashimoto M."/>
            <person name="Noguchi M."/>
            <person name="Tsuchikane K."/>
            <person name="Ohji S."/>
            <person name="Yamazoe A."/>
            <person name="Ichikawa N."/>
            <person name="Kimura A."/>
            <person name="Fujita N."/>
        </authorList>
    </citation>
    <scope>NUCLEOTIDE SEQUENCE [LARGE SCALE GENOMIC DNA]</scope>
    <source>
        <strain evidence="3 4">NBRC 106054</strain>
    </source>
</reference>
<feature type="signal peptide" evidence="1">
    <location>
        <begin position="1"/>
        <end position="23"/>
    </location>
</feature>
<comment type="caution">
    <text evidence="3">The sequence shown here is derived from an EMBL/GenBank/DDBJ whole genome shotgun (WGS) entry which is preliminary data.</text>
</comment>
<evidence type="ECO:0000313" key="3">
    <source>
        <dbReference type="EMBL" id="GAO41960.1"/>
    </source>
</evidence>
<evidence type="ECO:0000256" key="1">
    <source>
        <dbReference type="SAM" id="SignalP"/>
    </source>
</evidence>
<dbReference type="PANTHER" id="PTHR21366">
    <property type="entry name" value="GLYOXALASE FAMILY PROTEIN"/>
    <property type="match status" value="1"/>
</dbReference>
<dbReference type="InterPro" id="IPR029068">
    <property type="entry name" value="Glyas_Bleomycin-R_OHBP_Dase"/>
</dbReference>
<protein>
    <recommendedName>
        <fullName evidence="2">VOC domain-containing protein</fullName>
    </recommendedName>
</protein>
<dbReference type="AlphaFoldDB" id="A0A0E9MXV9"/>
<sequence length="156" mass="17547">MKCFVLAAALALGCFFTHSPVMAQQKAGKNIRINHVALYVTNLAKSTTFYKEVVGLDTIPEPFHDGKHTWFSIGDKAHLHLIEGRHQPTEGEKNTHLCFSTGNLDALITTLTSRKIAYENWAGQTGSVTKRVDGIRQIWFRDPDGYWIEANDDFQP</sequence>
<keyword evidence="4" id="KW-1185">Reference proteome</keyword>
<gene>
    <name evidence="3" type="ORF">FPE01S_01_09730</name>
</gene>
<dbReference type="EMBL" id="BBWV01000001">
    <property type="protein sequence ID" value="GAO41960.1"/>
    <property type="molecule type" value="Genomic_DNA"/>
</dbReference>
<dbReference type="Gene3D" id="3.10.180.10">
    <property type="entry name" value="2,3-Dihydroxybiphenyl 1,2-Dioxygenase, domain 1"/>
    <property type="match status" value="1"/>
</dbReference>
<keyword evidence="1" id="KW-0732">Signal</keyword>
<name>A0A0E9MXV9_9BACT</name>
<dbReference type="SUPFAM" id="SSF54593">
    <property type="entry name" value="Glyoxalase/Bleomycin resistance protein/Dihydroxybiphenyl dioxygenase"/>
    <property type="match status" value="1"/>
</dbReference>
<dbReference type="Pfam" id="PF00903">
    <property type="entry name" value="Glyoxalase"/>
    <property type="match status" value="1"/>
</dbReference>